<protein>
    <submittedName>
        <fullName evidence="2">Predicted protein</fullName>
    </submittedName>
</protein>
<feature type="region of interest" description="Disordered" evidence="1">
    <location>
        <begin position="97"/>
        <end position="156"/>
    </location>
</feature>
<dbReference type="AlphaFoldDB" id="F2E9V6"/>
<dbReference type="EMBL" id="AK372931">
    <property type="protein sequence ID" value="BAK04128.1"/>
    <property type="molecule type" value="mRNA"/>
</dbReference>
<feature type="region of interest" description="Disordered" evidence="1">
    <location>
        <begin position="182"/>
        <end position="201"/>
    </location>
</feature>
<sequence length="229" mass="23600">MATAPLGVRLLVGAEARPAHSLQDSAEDAAAFLALPVSLLGKECLMDSAGNLYARVEALPRAAAAEGALLRAPAGAVVVGSAKRLLALAGAMREAEERLAGGPAPTDRAEPSLGASTAADMDIDSGGGAVSTSRPGGDPGAKRRRGGDDDAPGAFQRPAKRRILAWRVRRYRSLVAKAKATARRARARATRSRRRTAPWRSVQQQLARATLSCDGLHRWSPGGGGGGAA</sequence>
<proteinExistence type="evidence at transcript level"/>
<evidence type="ECO:0000313" key="2">
    <source>
        <dbReference type="EMBL" id="BAK04128.1"/>
    </source>
</evidence>
<feature type="compositionally biased region" description="Basic residues" evidence="1">
    <location>
        <begin position="182"/>
        <end position="197"/>
    </location>
</feature>
<name>F2E9V6_HORVV</name>
<accession>F2E9V6</accession>
<evidence type="ECO:0000256" key="1">
    <source>
        <dbReference type="SAM" id="MobiDB-lite"/>
    </source>
</evidence>
<reference evidence="2" key="1">
    <citation type="journal article" date="2011" name="Plant Physiol.">
        <title>Comprehensive sequence analysis of 24,783 barley full-length cDNAs derived from 12 clone libraries.</title>
        <authorList>
            <person name="Matsumoto T."/>
            <person name="Tanaka T."/>
            <person name="Sakai H."/>
            <person name="Amano N."/>
            <person name="Kanamori H."/>
            <person name="Kurita K."/>
            <person name="Kikuta A."/>
            <person name="Kamiya K."/>
            <person name="Yamamoto M."/>
            <person name="Ikawa H."/>
            <person name="Fujii N."/>
            <person name="Hori K."/>
            <person name="Itoh T."/>
            <person name="Sato K."/>
        </authorList>
    </citation>
    <scope>NUCLEOTIDE SEQUENCE</scope>
    <source>
        <tissue evidence="2">Flower</tissue>
    </source>
</reference>
<organism evidence="2">
    <name type="scientific">Hordeum vulgare subsp. vulgare</name>
    <name type="common">Domesticated barley</name>
    <dbReference type="NCBI Taxonomy" id="112509"/>
    <lineage>
        <taxon>Eukaryota</taxon>
        <taxon>Viridiplantae</taxon>
        <taxon>Streptophyta</taxon>
        <taxon>Embryophyta</taxon>
        <taxon>Tracheophyta</taxon>
        <taxon>Spermatophyta</taxon>
        <taxon>Magnoliopsida</taxon>
        <taxon>Liliopsida</taxon>
        <taxon>Poales</taxon>
        <taxon>Poaceae</taxon>
        <taxon>BOP clade</taxon>
        <taxon>Pooideae</taxon>
        <taxon>Triticodae</taxon>
        <taxon>Triticeae</taxon>
        <taxon>Hordeinae</taxon>
        <taxon>Hordeum</taxon>
    </lineage>
</organism>